<sequence>MDLTGSSSLAPRPCWAFAWSFMILPSLGAPFELVKWSAWLAVPKVTRYLPTY</sequence>
<name>A0ABR3DCK2_NEUIN</name>
<accession>A0ABR3DCK2</accession>
<evidence type="ECO:0000313" key="2">
    <source>
        <dbReference type="Proteomes" id="UP001451303"/>
    </source>
</evidence>
<dbReference type="Proteomes" id="UP001451303">
    <property type="component" value="Unassembled WGS sequence"/>
</dbReference>
<keyword evidence="2" id="KW-1185">Reference proteome</keyword>
<evidence type="ECO:0000313" key="1">
    <source>
        <dbReference type="EMBL" id="KAL0470400.1"/>
    </source>
</evidence>
<proteinExistence type="predicted"/>
<protein>
    <submittedName>
        <fullName evidence="1">Uncharacterized protein</fullName>
    </submittedName>
</protein>
<gene>
    <name evidence="1" type="ORF">QR685DRAFT_252761</name>
</gene>
<dbReference type="EMBL" id="JAVLET010000004">
    <property type="protein sequence ID" value="KAL0470400.1"/>
    <property type="molecule type" value="Genomic_DNA"/>
</dbReference>
<reference evidence="1 2" key="1">
    <citation type="submission" date="2023-09" db="EMBL/GenBank/DDBJ databases">
        <title>Multi-omics analysis of a traditional fermented food reveals byproduct-associated fungal strains for waste-to-food upcycling.</title>
        <authorList>
            <consortium name="Lawrence Berkeley National Laboratory"/>
            <person name="Rekdal V.M."/>
            <person name="Villalobos-Escobedo J.M."/>
            <person name="Rodriguez-Valeron N."/>
            <person name="Garcia M.O."/>
            <person name="Vasquez D.P."/>
            <person name="Damayanti I."/>
            <person name="Sorensen P.M."/>
            <person name="Baidoo E.E."/>
            <person name="De Carvalho A.C."/>
            <person name="Riley R."/>
            <person name="Lipzen A."/>
            <person name="He G."/>
            <person name="Yan M."/>
            <person name="Haridas S."/>
            <person name="Daum C."/>
            <person name="Yoshinaga Y."/>
            <person name="Ng V."/>
            <person name="Grigoriev I.V."/>
            <person name="Munk R."/>
            <person name="Nuraida L."/>
            <person name="Wijaya C.H."/>
            <person name="Morales P.-C."/>
            <person name="Keasling J.D."/>
        </authorList>
    </citation>
    <scope>NUCLEOTIDE SEQUENCE [LARGE SCALE GENOMIC DNA]</scope>
    <source>
        <strain evidence="1 2">FGSC 2613</strain>
    </source>
</reference>
<organism evidence="1 2">
    <name type="scientific">Neurospora intermedia</name>
    <dbReference type="NCBI Taxonomy" id="5142"/>
    <lineage>
        <taxon>Eukaryota</taxon>
        <taxon>Fungi</taxon>
        <taxon>Dikarya</taxon>
        <taxon>Ascomycota</taxon>
        <taxon>Pezizomycotina</taxon>
        <taxon>Sordariomycetes</taxon>
        <taxon>Sordariomycetidae</taxon>
        <taxon>Sordariales</taxon>
        <taxon>Sordariaceae</taxon>
        <taxon>Neurospora</taxon>
    </lineage>
</organism>
<comment type="caution">
    <text evidence="1">The sequence shown here is derived from an EMBL/GenBank/DDBJ whole genome shotgun (WGS) entry which is preliminary data.</text>
</comment>